<evidence type="ECO:0000313" key="1">
    <source>
        <dbReference type="EMBL" id="ABA27149.1"/>
    </source>
</evidence>
<accession>Q3LWL7</accession>
<reference evidence="1 2" key="1">
    <citation type="journal article" date="2006" name="Proc. Natl. Acad. Sci. U.S.A.">
        <title>Complete nucleotide sequence of the chlorarachniophyte nucleomorph: nature's smallest nucleus.</title>
        <authorList>
            <person name="Gilson P.R."/>
            <person name="Su V."/>
            <person name="Slamovits C.H."/>
            <person name="Reith M.E."/>
            <person name="Keeling P.J."/>
            <person name="McFadden G.I."/>
        </authorList>
    </citation>
    <scope>NUCLEOTIDE SEQUENCE [LARGE SCALE GENOMIC DNA]</scope>
    <source>
        <strain evidence="2">CCMP621</strain>
    </source>
</reference>
<dbReference type="EMBL" id="DQ158856">
    <property type="protein sequence ID" value="ABA27149.1"/>
    <property type="molecule type" value="Genomic_DNA"/>
</dbReference>
<gene>
    <name evidence="1" type="primary">snRNPE-1</name>
</gene>
<dbReference type="RefSeq" id="XP_001712761.1">
    <property type="nucleotide sequence ID" value="XM_001712709.1"/>
</dbReference>
<dbReference type="GeneID" id="5788363"/>
<dbReference type="AlphaFoldDB" id="Q3LWL7"/>
<proteinExistence type="predicted"/>
<dbReference type="Proteomes" id="UP000243425">
    <property type="component" value="Nucleomorph 1"/>
</dbReference>
<protein>
    <submittedName>
        <fullName evidence="1">mRNA splicing factor snRNPE</fullName>
    </submittedName>
</protein>
<evidence type="ECO:0000313" key="2">
    <source>
        <dbReference type="Proteomes" id="UP000243425"/>
    </source>
</evidence>
<name>Q3LWL7_BIGNA</name>
<sequence>MQLLLMACFVFVSLSNLHLYNILFQCIVRQKILRVNQKIQLILYYKSGININSFLIYIKKLLINIDSSSNSLLHFQTIINDSDIEKIIPYLSISDTKTTKGIEKTKKYLLIHINEFNKKINYLLFNYCLNQFNKNDIIILQQYCLTHYYKYLNQINLLSYQHISKTNNKLNLLVFMVKKKMIIEEKIYEQVIKSEYFVDSCLKSNCFLLLKDDSNTYMKKNSYPFNFFKVSVLSLLSKNSIKSLIKLTQLLFLNSIIIFNRKSNRHLYLLLQIPLKYYFLHR</sequence>
<geneLocation type="nucleomorph" evidence="1"/>
<organism evidence="1 2">
    <name type="scientific">Bigelowiella natans</name>
    <name type="common">Pedinomonas minutissima</name>
    <name type="synonym">Chlorarachnion sp. (strain CCMP621)</name>
    <dbReference type="NCBI Taxonomy" id="227086"/>
    <lineage>
        <taxon>Eukaryota</taxon>
        <taxon>Sar</taxon>
        <taxon>Rhizaria</taxon>
        <taxon>Cercozoa</taxon>
        <taxon>Chlorarachniophyceae</taxon>
        <taxon>Bigelowiella</taxon>
    </lineage>
</organism>
<keyword evidence="1" id="KW-0542">Nucleomorph</keyword>